<name>A0A7S3ZUE2_9STRA</name>
<evidence type="ECO:0000256" key="5">
    <source>
        <dbReference type="ARBA" id="ARBA00023136"/>
    </source>
</evidence>
<feature type="compositionally biased region" description="Basic residues" evidence="7">
    <location>
        <begin position="414"/>
        <end position="424"/>
    </location>
</feature>
<keyword evidence="4 6" id="KW-1133">Transmembrane helix</keyword>
<feature type="transmembrane region" description="Helical" evidence="6">
    <location>
        <begin position="79"/>
        <end position="102"/>
    </location>
</feature>
<accession>A0A7S3ZUE2</accession>
<evidence type="ECO:0000256" key="1">
    <source>
        <dbReference type="ARBA" id="ARBA00004141"/>
    </source>
</evidence>
<dbReference type="GO" id="GO:0022857">
    <property type="term" value="F:transmembrane transporter activity"/>
    <property type="evidence" value="ECO:0007669"/>
    <property type="project" value="UniProtKB-UniRule"/>
</dbReference>
<feature type="transmembrane region" description="Helical" evidence="6">
    <location>
        <begin position="191"/>
        <end position="214"/>
    </location>
</feature>
<dbReference type="Pfam" id="PF04515">
    <property type="entry name" value="Choline_transpo"/>
    <property type="match status" value="1"/>
</dbReference>
<feature type="transmembrane region" description="Helical" evidence="6">
    <location>
        <begin position="226"/>
        <end position="250"/>
    </location>
</feature>
<evidence type="ECO:0000256" key="3">
    <source>
        <dbReference type="ARBA" id="ARBA00022692"/>
    </source>
</evidence>
<comment type="caution">
    <text evidence="6">Lacks conserved residue(s) required for the propagation of feature annotation.</text>
</comment>
<organism evidence="8">
    <name type="scientific">Pelagomonas calceolata</name>
    <dbReference type="NCBI Taxonomy" id="35677"/>
    <lineage>
        <taxon>Eukaryota</taxon>
        <taxon>Sar</taxon>
        <taxon>Stramenopiles</taxon>
        <taxon>Ochrophyta</taxon>
        <taxon>Pelagophyceae</taxon>
        <taxon>Pelagomonadales</taxon>
        <taxon>Pelagomonadaceae</taxon>
        <taxon>Pelagomonas</taxon>
    </lineage>
</organism>
<evidence type="ECO:0000256" key="4">
    <source>
        <dbReference type="ARBA" id="ARBA00022989"/>
    </source>
</evidence>
<feature type="region of interest" description="Disordered" evidence="7">
    <location>
        <begin position="414"/>
        <end position="433"/>
    </location>
</feature>
<reference evidence="8" key="1">
    <citation type="submission" date="2021-01" db="EMBL/GenBank/DDBJ databases">
        <authorList>
            <person name="Corre E."/>
            <person name="Pelletier E."/>
            <person name="Niang G."/>
            <person name="Scheremetjew M."/>
            <person name="Finn R."/>
            <person name="Kale V."/>
            <person name="Holt S."/>
            <person name="Cochrane G."/>
            <person name="Meng A."/>
            <person name="Brown T."/>
            <person name="Cohen L."/>
        </authorList>
    </citation>
    <scope>NUCLEOTIDE SEQUENCE</scope>
    <source>
        <strain evidence="8">CCMP1756</strain>
    </source>
</reference>
<comment type="similarity">
    <text evidence="2 6">Belongs to the CTL (choline transporter-like) family.</text>
</comment>
<feature type="compositionally biased region" description="Low complexity" evidence="7">
    <location>
        <begin position="470"/>
        <end position="485"/>
    </location>
</feature>
<keyword evidence="5 6" id="KW-0472">Membrane</keyword>
<dbReference type="EMBL" id="HBIW01011472">
    <property type="protein sequence ID" value="CAE0694387.1"/>
    <property type="molecule type" value="Transcribed_RNA"/>
</dbReference>
<keyword evidence="3 6" id="KW-0812">Transmembrane</keyword>
<comment type="subcellular location">
    <subcellularLocation>
        <location evidence="6">Cell membrane</location>
        <topology evidence="6">Multi-pass membrane protein</topology>
    </subcellularLocation>
    <subcellularLocation>
        <location evidence="1">Membrane</location>
        <topology evidence="1">Multi-pass membrane protein</topology>
    </subcellularLocation>
</comment>
<feature type="region of interest" description="Disordered" evidence="7">
    <location>
        <begin position="1"/>
        <end position="29"/>
    </location>
</feature>
<comment type="function">
    <text evidence="6">Choline transporter.</text>
</comment>
<gene>
    <name evidence="8" type="ORF">PCAL00307_LOCUS9823</name>
</gene>
<dbReference type="GO" id="GO:0005886">
    <property type="term" value="C:plasma membrane"/>
    <property type="evidence" value="ECO:0007669"/>
    <property type="project" value="UniProtKB-SubCell"/>
</dbReference>
<evidence type="ECO:0000256" key="7">
    <source>
        <dbReference type="SAM" id="MobiDB-lite"/>
    </source>
</evidence>
<evidence type="ECO:0000313" key="8">
    <source>
        <dbReference type="EMBL" id="CAE0694387.1"/>
    </source>
</evidence>
<feature type="transmembrane region" description="Helical" evidence="6">
    <location>
        <begin position="39"/>
        <end position="59"/>
    </location>
</feature>
<protein>
    <recommendedName>
        <fullName evidence="6">Choline transporter-like protein</fullName>
    </recommendedName>
</protein>
<dbReference type="InterPro" id="IPR007603">
    <property type="entry name" value="Choline_transptr-like"/>
</dbReference>
<dbReference type="AlphaFoldDB" id="A0A7S3ZUE2"/>
<feature type="region of interest" description="Disordered" evidence="7">
    <location>
        <begin position="457"/>
        <end position="496"/>
    </location>
</feature>
<proteinExistence type="inferred from homology"/>
<evidence type="ECO:0000256" key="6">
    <source>
        <dbReference type="RuleBase" id="RU368066"/>
    </source>
</evidence>
<sequence>MRRPTWTDPDKDKESQAAASDDASDDDGIDRNPCKFPDLLFAIAFSAMVVAMIYAAFYYQYAGRVDFDDLASEDAAGNLFSLLIACYASAAVVSQLVASIALRSGTSALDVLLGASNALTLAGSVLAFIFVGPWTGCGLLAVFLVGGAFQVFGRSDRSEFAAATVAVGCDAALEYPEMGCEAAVGLEGGAFFLTVVATLLFGTFSVAAFGYYAFEVQKSDDDDWDTALFLVCLAFAACFFWASQVLKYVITAATASTANSWWFGKDVAPLSAFCRAVTYHYGAICFGALVVAPIESIATSINSMKRMSARAESGAVSSVLSGCLCCVTTVLQCCESILDYFNKFAFVLPRRPHATSTPSTRRVPRAGPRRHARRLICVREPADRGGLWESRMYCGWRRLLFRICGSLVEHQRRRRHGGLRRRTGGRQYGAGGRHLLDVGRHRRPRGRRRLLRRGDGLRDRRGLCGNQPVSRLSSSTSTPSSRCSSGDTVASMAWGA</sequence>
<evidence type="ECO:0000256" key="2">
    <source>
        <dbReference type="ARBA" id="ARBA00007168"/>
    </source>
</evidence>
<dbReference type="PANTHER" id="PTHR12385:SF4">
    <property type="entry name" value="PROTEIN PNS1"/>
    <property type="match status" value="1"/>
</dbReference>
<dbReference type="PANTHER" id="PTHR12385">
    <property type="entry name" value="CHOLINE TRANSPORTER-LIKE (SLC FAMILY 44)"/>
    <property type="match status" value="1"/>
</dbReference>
<feature type="transmembrane region" description="Helical" evidence="6">
    <location>
        <begin position="270"/>
        <end position="292"/>
    </location>
</feature>